<dbReference type="Gramene" id="OMO50206">
    <property type="protein sequence ID" value="OMO50206"/>
    <property type="gene ID" value="CCACVL1_30574"/>
</dbReference>
<dbReference type="AlphaFoldDB" id="A0A1R3FWS5"/>
<gene>
    <name evidence="1" type="ORF">CCACVL1_30574</name>
</gene>
<feature type="non-terminal residue" evidence="1">
    <location>
        <position position="25"/>
    </location>
</feature>
<protein>
    <submittedName>
        <fullName evidence="1">Uncharacterized protein</fullName>
    </submittedName>
</protein>
<dbReference type="Proteomes" id="UP000188268">
    <property type="component" value="Unassembled WGS sequence"/>
</dbReference>
<proteinExistence type="predicted"/>
<evidence type="ECO:0000313" key="1">
    <source>
        <dbReference type="EMBL" id="OMO50206.1"/>
    </source>
</evidence>
<sequence length="25" mass="2916">MAIVQHIKVILLVSKRDWSKSDGYE</sequence>
<keyword evidence="2" id="KW-1185">Reference proteome</keyword>
<evidence type="ECO:0000313" key="2">
    <source>
        <dbReference type="Proteomes" id="UP000188268"/>
    </source>
</evidence>
<comment type="caution">
    <text evidence="1">The sequence shown here is derived from an EMBL/GenBank/DDBJ whole genome shotgun (WGS) entry which is preliminary data.</text>
</comment>
<organism evidence="1 2">
    <name type="scientific">Corchorus capsularis</name>
    <name type="common">Jute</name>
    <dbReference type="NCBI Taxonomy" id="210143"/>
    <lineage>
        <taxon>Eukaryota</taxon>
        <taxon>Viridiplantae</taxon>
        <taxon>Streptophyta</taxon>
        <taxon>Embryophyta</taxon>
        <taxon>Tracheophyta</taxon>
        <taxon>Spermatophyta</taxon>
        <taxon>Magnoliopsida</taxon>
        <taxon>eudicotyledons</taxon>
        <taxon>Gunneridae</taxon>
        <taxon>Pentapetalae</taxon>
        <taxon>rosids</taxon>
        <taxon>malvids</taxon>
        <taxon>Malvales</taxon>
        <taxon>Malvaceae</taxon>
        <taxon>Grewioideae</taxon>
        <taxon>Apeibeae</taxon>
        <taxon>Corchorus</taxon>
    </lineage>
</organism>
<dbReference type="EMBL" id="AWWV01016241">
    <property type="protein sequence ID" value="OMO50206.1"/>
    <property type="molecule type" value="Genomic_DNA"/>
</dbReference>
<reference evidence="1 2" key="1">
    <citation type="submission" date="2013-09" db="EMBL/GenBank/DDBJ databases">
        <title>Corchorus capsularis genome sequencing.</title>
        <authorList>
            <person name="Alam M."/>
            <person name="Haque M.S."/>
            <person name="Islam M.S."/>
            <person name="Emdad E.M."/>
            <person name="Islam M.M."/>
            <person name="Ahmed B."/>
            <person name="Halim A."/>
            <person name="Hossen Q.M.M."/>
            <person name="Hossain M.Z."/>
            <person name="Ahmed R."/>
            <person name="Khan M.M."/>
            <person name="Islam R."/>
            <person name="Rashid M.M."/>
            <person name="Khan S.A."/>
            <person name="Rahman M.S."/>
            <person name="Alam M."/>
        </authorList>
    </citation>
    <scope>NUCLEOTIDE SEQUENCE [LARGE SCALE GENOMIC DNA]</scope>
    <source>
        <strain evidence="2">cv. CVL-1</strain>
        <tissue evidence="1">Whole seedling</tissue>
    </source>
</reference>
<name>A0A1R3FWS5_COCAP</name>
<accession>A0A1R3FWS5</accession>